<dbReference type="Proteomes" id="UP000316714">
    <property type="component" value="Unassembled WGS sequence"/>
</dbReference>
<protein>
    <submittedName>
        <fullName evidence="1">Uncharacterized protein</fullName>
    </submittedName>
</protein>
<evidence type="ECO:0000313" key="1">
    <source>
        <dbReference type="EMBL" id="TWT35190.1"/>
    </source>
</evidence>
<comment type="caution">
    <text evidence="1">The sequence shown here is derived from an EMBL/GenBank/DDBJ whole genome shotgun (WGS) entry which is preliminary data.</text>
</comment>
<dbReference type="EMBL" id="SIHJ01000001">
    <property type="protein sequence ID" value="TWT35190.1"/>
    <property type="molecule type" value="Genomic_DNA"/>
</dbReference>
<organism evidence="1 2">
    <name type="scientific">Posidoniimonas corsicana</name>
    <dbReference type="NCBI Taxonomy" id="1938618"/>
    <lineage>
        <taxon>Bacteria</taxon>
        <taxon>Pseudomonadati</taxon>
        <taxon>Planctomycetota</taxon>
        <taxon>Planctomycetia</taxon>
        <taxon>Pirellulales</taxon>
        <taxon>Lacipirellulaceae</taxon>
        <taxon>Posidoniimonas</taxon>
    </lineage>
</organism>
<dbReference type="AlphaFoldDB" id="A0A5C5VB08"/>
<name>A0A5C5VB08_9BACT</name>
<sequence>MMTSIKNQPVLPRRVGSVASYNAIAVLRNEGGR</sequence>
<accession>A0A5C5VB08</accession>
<reference evidence="1 2" key="1">
    <citation type="submission" date="2019-02" db="EMBL/GenBank/DDBJ databases">
        <title>Deep-cultivation of Planctomycetes and their phenomic and genomic characterization uncovers novel biology.</title>
        <authorList>
            <person name="Wiegand S."/>
            <person name="Jogler M."/>
            <person name="Boedeker C."/>
            <person name="Pinto D."/>
            <person name="Vollmers J."/>
            <person name="Rivas-Marin E."/>
            <person name="Kohn T."/>
            <person name="Peeters S.H."/>
            <person name="Heuer A."/>
            <person name="Rast P."/>
            <person name="Oberbeckmann S."/>
            <person name="Bunk B."/>
            <person name="Jeske O."/>
            <person name="Meyerdierks A."/>
            <person name="Storesund J.E."/>
            <person name="Kallscheuer N."/>
            <person name="Luecker S."/>
            <person name="Lage O.M."/>
            <person name="Pohl T."/>
            <person name="Merkel B.J."/>
            <person name="Hornburger P."/>
            <person name="Mueller R.-W."/>
            <person name="Bruemmer F."/>
            <person name="Labrenz M."/>
            <person name="Spormann A.M."/>
            <person name="Op Den Camp H."/>
            <person name="Overmann J."/>
            <person name="Amann R."/>
            <person name="Jetten M.S.M."/>
            <person name="Mascher T."/>
            <person name="Medema M.H."/>
            <person name="Devos D.P."/>
            <person name="Kaster A.-K."/>
            <person name="Ovreas L."/>
            <person name="Rohde M."/>
            <person name="Galperin M.Y."/>
            <person name="Jogler C."/>
        </authorList>
    </citation>
    <scope>NUCLEOTIDE SEQUENCE [LARGE SCALE GENOMIC DNA]</scope>
    <source>
        <strain evidence="1 2">KOR34</strain>
    </source>
</reference>
<gene>
    <name evidence="1" type="ORF">KOR34_00780</name>
</gene>
<proteinExistence type="predicted"/>
<keyword evidence="2" id="KW-1185">Reference proteome</keyword>
<evidence type="ECO:0000313" key="2">
    <source>
        <dbReference type="Proteomes" id="UP000316714"/>
    </source>
</evidence>